<keyword evidence="5" id="KW-0234">DNA repair</keyword>
<dbReference type="Pfam" id="PF14214">
    <property type="entry name" value="Helitron_like_N"/>
    <property type="match status" value="1"/>
</dbReference>
<dbReference type="PANTHER" id="PTHR10492:SF57">
    <property type="entry name" value="ATP-DEPENDENT DNA HELICASE"/>
    <property type="match status" value="1"/>
</dbReference>
<dbReference type="Pfam" id="PF21530">
    <property type="entry name" value="Pif1_2B_dom"/>
    <property type="match status" value="1"/>
</dbReference>
<reference evidence="11" key="1">
    <citation type="submission" date="2016-04" db="EMBL/GenBank/DDBJ databases">
        <authorList>
            <person name="Nguyen H.D."/>
            <person name="Kesanakurti P."/>
            <person name="Cullis J."/>
            <person name="Levesque C.A."/>
            <person name="Hambleton S."/>
        </authorList>
    </citation>
    <scope>NUCLEOTIDE SEQUENCE</scope>
    <source>
        <strain evidence="11">DAOMC 238032</strain>
    </source>
</reference>
<comment type="caution">
    <text evidence="11">The sequence shown here is derived from an EMBL/GenBank/DDBJ whole genome shotgun (WGS) entry which is preliminary data.</text>
</comment>
<accession>A0A8T8STC8</accession>
<evidence type="ECO:0000256" key="6">
    <source>
        <dbReference type="SAM" id="MobiDB-lite"/>
    </source>
</evidence>
<comment type="cofactor">
    <cofactor evidence="5">
        <name>Mg(2+)</name>
        <dbReference type="ChEBI" id="CHEBI:18420"/>
    </cofactor>
</comment>
<dbReference type="Pfam" id="PF02689">
    <property type="entry name" value="Herpes_Helicase"/>
    <property type="match status" value="1"/>
</dbReference>
<evidence type="ECO:0000256" key="2">
    <source>
        <dbReference type="ARBA" id="ARBA00022801"/>
    </source>
</evidence>
<dbReference type="EC" id="5.6.2.3" evidence="5"/>
<evidence type="ECO:0000256" key="4">
    <source>
        <dbReference type="ARBA" id="ARBA00022840"/>
    </source>
</evidence>
<proteinExistence type="inferred from homology"/>
<dbReference type="Proteomes" id="UP000077671">
    <property type="component" value="Unassembled WGS sequence"/>
</dbReference>
<keyword evidence="2 5" id="KW-0378">Hydrolase</keyword>
<dbReference type="GO" id="GO:0005524">
    <property type="term" value="F:ATP binding"/>
    <property type="evidence" value="ECO:0007669"/>
    <property type="project" value="UniProtKB-KW"/>
</dbReference>
<sequence>MFAFVSMGGGSRDMSVAGQLGVYTFKIQGQVYHQAGSLAFSSPNGRPCYAQTYFVQTDPDSEIGTRIDGAARQQEIDRVTVERVQEELYNNNPYASFLRTAAETLSPAEDEGADTAIRIIDPGRIGGADPRTYNRPRASEIAALILHDAHTAPRGRDIIFYYKDGPLHRICELHPAFLPLRFPLLIPYGHFGWYPYIPLGQDTPRAIFDADQAVARAALALPEVIANRGRGGTHKVTLEMFHAFHLHDRGAFSTLLYARNLLQEYVVDAWTMIEQDRADWQRHNQDKLRAEVYSGLQDALITGQDLNSIGRRTVLPSTFTGGPRWWQARYHDAIALSRQYGRPDLFITMTCNVHWREIQDELYPGQCASDRPDLVSRVFWLKLDHVLEQLTKRHVMGHVVAHCYSVEFQKRGLPHSHILLFLHQSDKLNNARAIDSAVSAELPDIEVEPDLHRAVLTHMIHGPCTFNQPCMQNPTMPGRCSRRYPRPIRTETVADIDGYPEYRRRPNGATAQKRTSGGQPVTVDSSWVVPYNPFLLRTFDCHMNVEVCTAISAVKYLYKYIFKGPDQVTITTDAEGNATVDEITDYLKARYVSPCEAVGRILNFQLHGLHPSVHALDIHLENQHQVVFDPDDEDNAAERLQAAEQKSKLLAFFALCASDPAGTADLTYAAVPGRYTWVARTSLWKRRANPRAQGQLGRIYYAPFSSGEKYYLRRLLHIVLCPKSFADLRTFNGTEYPTFRDACAARGLIDDDQEWHHCLQEASQIQTGAALRRLFCTIILNHEVQSIEDLYEQNKVALADDCRRRLLRRGVPNASADRVLSLSRALLRQTLLRMQPDYDLAHFPIPGPDAAFADDINDLPAVLEDELSYDRVAQLAFAQQAYASLNDQQRTVFDDVTRAVQQRAYSSFFLDGPGGSGGRTAHNRFKIPFTIQSDSVCSISAQSADAALLRRTVLIVWDEAPMQHRHVVEAVNRLLRDIRQNDHPFGGVVMLFSGDWRQTLPIVRGGSEADVLSACLHKSAVWNYITTLRLTANERLRAQPSSTSEQVRAFLTAYNTWVMNVGNGTQQVDQYNNISIPNWMRFEDDDPTPLITSIYGDIPNHIYNLESYWSRRAILHARNVDVDATNTHVLSLLPGEVHVAHSADTAITPDGDQHPGYPPESLATMTPAGLPPHQLMLKVGAPVMLLRNLDPSHGLCNGTRLMITAIRPKVIEAKILTGAARHKGQSVLIPRIRNRTGEGVLPFILDRLQFPIKLCFAMTINKSQGQSIERVGIDLRYSTFAHGQLYVALSRTTDPSHVRCLLPKGHSFTPNIVLKAALAHALRRNLPPS</sequence>
<dbReference type="Gene3D" id="3.40.50.300">
    <property type="entry name" value="P-loop containing nucleotide triphosphate hydrolases"/>
    <property type="match status" value="1"/>
</dbReference>
<evidence type="ECO:0000259" key="7">
    <source>
        <dbReference type="Pfam" id="PF02689"/>
    </source>
</evidence>
<dbReference type="InterPro" id="IPR003840">
    <property type="entry name" value="DNA_helicase_dom"/>
</dbReference>
<reference evidence="11" key="2">
    <citation type="journal article" date="2019" name="IMA Fungus">
        <title>Genome sequencing and comparison of five Tilletia species to identify candidate genes for the detection of regulated species infecting wheat.</title>
        <authorList>
            <person name="Nguyen H.D.T."/>
            <person name="Sultana T."/>
            <person name="Kesanakurti P."/>
            <person name="Hambleton S."/>
        </authorList>
    </citation>
    <scope>NUCLEOTIDE SEQUENCE</scope>
    <source>
        <strain evidence="11">DAOMC 238032</strain>
    </source>
</reference>
<feature type="domain" description="Helitron helicase-like" evidence="9">
    <location>
        <begin position="241"/>
        <end position="420"/>
    </location>
</feature>
<dbReference type="PANTHER" id="PTHR10492">
    <property type="match status" value="1"/>
</dbReference>
<feature type="region of interest" description="Disordered" evidence="6">
    <location>
        <begin position="499"/>
        <end position="519"/>
    </location>
</feature>
<organism evidence="11 12">
    <name type="scientific">Tilletia caries</name>
    <name type="common">wheat bunt fungus</name>
    <dbReference type="NCBI Taxonomy" id="13290"/>
    <lineage>
        <taxon>Eukaryota</taxon>
        <taxon>Fungi</taxon>
        <taxon>Dikarya</taxon>
        <taxon>Basidiomycota</taxon>
        <taxon>Ustilaginomycotina</taxon>
        <taxon>Exobasidiomycetes</taxon>
        <taxon>Tilletiales</taxon>
        <taxon>Tilletiaceae</taxon>
        <taxon>Tilletia</taxon>
    </lineage>
</organism>
<evidence type="ECO:0000259" key="10">
    <source>
        <dbReference type="Pfam" id="PF21530"/>
    </source>
</evidence>
<evidence type="ECO:0000313" key="12">
    <source>
        <dbReference type="Proteomes" id="UP000077671"/>
    </source>
</evidence>
<dbReference type="InterPro" id="IPR025476">
    <property type="entry name" value="Helitron_helicase-like"/>
</dbReference>
<keyword evidence="1 5" id="KW-0547">Nucleotide-binding</keyword>
<name>A0A8T8STC8_9BASI</name>
<keyword evidence="5" id="KW-0233">DNA recombination</keyword>
<dbReference type="CDD" id="cd18809">
    <property type="entry name" value="SF1_C_RecD"/>
    <property type="match status" value="1"/>
</dbReference>
<dbReference type="EMBL" id="LWDD02001374">
    <property type="protein sequence ID" value="KAE8248642.1"/>
    <property type="molecule type" value="Genomic_DNA"/>
</dbReference>
<dbReference type="InterPro" id="IPR049163">
    <property type="entry name" value="Pif1-like_2B_dom"/>
</dbReference>
<dbReference type="SUPFAM" id="SSF52540">
    <property type="entry name" value="P-loop containing nucleoside triphosphate hydrolases"/>
    <property type="match status" value="1"/>
</dbReference>
<evidence type="ECO:0000313" key="11">
    <source>
        <dbReference type="EMBL" id="KAE8248642.1"/>
    </source>
</evidence>
<comment type="similarity">
    <text evidence="5">Belongs to the helicase family.</text>
</comment>
<dbReference type="GO" id="GO:0000723">
    <property type="term" value="P:telomere maintenance"/>
    <property type="evidence" value="ECO:0007669"/>
    <property type="project" value="InterPro"/>
</dbReference>
<keyword evidence="3 5" id="KW-0347">Helicase</keyword>
<evidence type="ECO:0000259" key="9">
    <source>
        <dbReference type="Pfam" id="PF14214"/>
    </source>
</evidence>
<feature type="domain" description="DNA replication helicase" evidence="7">
    <location>
        <begin position="1256"/>
        <end position="1299"/>
    </location>
</feature>
<dbReference type="InterPro" id="IPR027417">
    <property type="entry name" value="P-loop_NTPase"/>
</dbReference>
<dbReference type="GO" id="GO:0006281">
    <property type="term" value="P:DNA repair"/>
    <property type="evidence" value="ECO:0007669"/>
    <property type="project" value="UniProtKB-KW"/>
</dbReference>
<evidence type="ECO:0000256" key="3">
    <source>
        <dbReference type="ARBA" id="ARBA00022806"/>
    </source>
</evidence>
<dbReference type="GO" id="GO:0043139">
    <property type="term" value="F:5'-3' DNA helicase activity"/>
    <property type="evidence" value="ECO:0007669"/>
    <property type="project" value="UniProtKB-EC"/>
</dbReference>
<evidence type="ECO:0000256" key="5">
    <source>
        <dbReference type="RuleBase" id="RU363044"/>
    </source>
</evidence>
<protein>
    <recommendedName>
        <fullName evidence="5">ATP-dependent DNA helicase</fullName>
        <ecNumber evidence="5">5.6.2.3</ecNumber>
    </recommendedName>
</protein>
<dbReference type="GO" id="GO:0006310">
    <property type="term" value="P:DNA recombination"/>
    <property type="evidence" value="ECO:0007669"/>
    <property type="project" value="UniProtKB-KW"/>
</dbReference>
<evidence type="ECO:0000256" key="1">
    <source>
        <dbReference type="ARBA" id="ARBA00022741"/>
    </source>
</evidence>
<feature type="domain" description="DNA helicase Pif1-like 2B" evidence="10">
    <location>
        <begin position="1164"/>
        <end position="1205"/>
    </location>
</feature>
<feature type="compositionally biased region" description="Polar residues" evidence="6">
    <location>
        <begin position="509"/>
        <end position="519"/>
    </location>
</feature>
<dbReference type="Pfam" id="PF05970">
    <property type="entry name" value="PIF1"/>
    <property type="match status" value="1"/>
</dbReference>
<evidence type="ECO:0000259" key="8">
    <source>
        <dbReference type="Pfam" id="PF05970"/>
    </source>
</evidence>
<dbReference type="InterPro" id="IPR010285">
    <property type="entry name" value="DNA_helicase_pif1-like_DEAD"/>
</dbReference>
<gene>
    <name evidence="11" type="ORF">A4X03_0g6730</name>
</gene>
<keyword evidence="5" id="KW-0227">DNA damage</keyword>
<feature type="domain" description="DNA helicase Pif1-like DEAD-box helicase" evidence="8">
    <location>
        <begin position="917"/>
        <end position="1067"/>
    </location>
</feature>
<dbReference type="GO" id="GO:0016787">
    <property type="term" value="F:hydrolase activity"/>
    <property type="evidence" value="ECO:0007669"/>
    <property type="project" value="UniProtKB-KW"/>
</dbReference>
<comment type="catalytic activity">
    <reaction evidence="5">
        <text>ATP + H2O = ADP + phosphate + H(+)</text>
        <dbReference type="Rhea" id="RHEA:13065"/>
        <dbReference type="ChEBI" id="CHEBI:15377"/>
        <dbReference type="ChEBI" id="CHEBI:15378"/>
        <dbReference type="ChEBI" id="CHEBI:30616"/>
        <dbReference type="ChEBI" id="CHEBI:43474"/>
        <dbReference type="ChEBI" id="CHEBI:456216"/>
        <dbReference type="EC" id="5.6.2.3"/>
    </reaction>
</comment>
<keyword evidence="4 5" id="KW-0067">ATP-binding</keyword>